<comment type="caution">
    <text evidence="2">The sequence shown here is derived from an EMBL/GenBank/DDBJ whole genome shotgun (WGS) entry which is preliminary data.</text>
</comment>
<dbReference type="EMBL" id="BARS01023190">
    <property type="protein sequence ID" value="GAG08657.1"/>
    <property type="molecule type" value="Genomic_DNA"/>
</dbReference>
<organism evidence="2">
    <name type="scientific">marine sediment metagenome</name>
    <dbReference type="NCBI Taxonomy" id="412755"/>
    <lineage>
        <taxon>unclassified sequences</taxon>
        <taxon>metagenomes</taxon>
        <taxon>ecological metagenomes</taxon>
    </lineage>
</organism>
<feature type="region of interest" description="Disordered" evidence="1">
    <location>
        <begin position="15"/>
        <end position="52"/>
    </location>
</feature>
<name>X0VBG6_9ZZZZ</name>
<proteinExistence type="predicted"/>
<accession>X0VBG6</accession>
<gene>
    <name evidence="2" type="ORF">S01H1_36949</name>
</gene>
<sequence>LSKSVDVTELQKKLQALLGDKPSAGRTSGKPGNGKPDGPQPGAKRAAARSSR</sequence>
<evidence type="ECO:0000256" key="1">
    <source>
        <dbReference type="SAM" id="MobiDB-lite"/>
    </source>
</evidence>
<dbReference type="AlphaFoldDB" id="X0VBG6"/>
<protein>
    <submittedName>
        <fullName evidence="2">Uncharacterized protein</fullName>
    </submittedName>
</protein>
<feature type="non-terminal residue" evidence="2">
    <location>
        <position position="1"/>
    </location>
</feature>
<evidence type="ECO:0000313" key="2">
    <source>
        <dbReference type="EMBL" id="GAG08657.1"/>
    </source>
</evidence>
<reference evidence="2" key="1">
    <citation type="journal article" date="2014" name="Front. Microbiol.">
        <title>High frequency of phylogenetically diverse reductive dehalogenase-homologous genes in deep subseafloor sedimentary metagenomes.</title>
        <authorList>
            <person name="Kawai M."/>
            <person name="Futagami T."/>
            <person name="Toyoda A."/>
            <person name="Takaki Y."/>
            <person name="Nishi S."/>
            <person name="Hori S."/>
            <person name="Arai W."/>
            <person name="Tsubouchi T."/>
            <person name="Morono Y."/>
            <person name="Uchiyama I."/>
            <person name="Ito T."/>
            <person name="Fujiyama A."/>
            <person name="Inagaki F."/>
            <person name="Takami H."/>
        </authorList>
    </citation>
    <scope>NUCLEOTIDE SEQUENCE</scope>
    <source>
        <strain evidence="2">Expedition CK06-06</strain>
    </source>
</reference>